<dbReference type="RefSeq" id="WP_141701196.1">
    <property type="nucleotide sequence ID" value="NZ_LPWG01000012.1"/>
</dbReference>
<dbReference type="AlphaFoldDB" id="A0A1E3VZ29"/>
<organism evidence="1 2">
    <name type="scientific">Methyloceanibacter methanicus</name>
    <dbReference type="NCBI Taxonomy" id="1774968"/>
    <lineage>
        <taxon>Bacteria</taxon>
        <taxon>Pseudomonadati</taxon>
        <taxon>Pseudomonadota</taxon>
        <taxon>Alphaproteobacteria</taxon>
        <taxon>Hyphomicrobiales</taxon>
        <taxon>Hyphomicrobiaceae</taxon>
        <taxon>Methyloceanibacter</taxon>
    </lineage>
</organism>
<keyword evidence="2" id="KW-1185">Reference proteome</keyword>
<gene>
    <name evidence="1" type="ORF">AUC68_06120</name>
</gene>
<accession>A0A1E3VZ29</accession>
<evidence type="ECO:0000313" key="1">
    <source>
        <dbReference type="EMBL" id="ODR98782.1"/>
    </source>
</evidence>
<sequence length="64" mass="7140">MRILLLLIVIIAVAALIQSKRHGCKWGDDDWLSCVIDNTKKEYYSALPPDARRVQAEAARAAAM</sequence>
<comment type="caution">
    <text evidence="1">The sequence shown here is derived from an EMBL/GenBank/DDBJ whole genome shotgun (WGS) entry which is preliminary data.</text>
</comment>
<proteinExistence type="predicted"/>
<reference evidence="1 2" key="1">
    <citation type="journal article" date="2016" name="Environ. Microbiol.">
        <title>New Methyloceanibacter diversity from North Sea sediments includes methanotroph containing solely the soluble methane monooxygenase.</title>
        <authorList>
            <person name="Vekeman B."/>
            <person name="Kerckhof F.M."/>
            <person name="Cremers G."/>
            <person name="de Vos P."/>
            <person name="Vandamme P."/>
            <person name="Boon N."/>
            <person name="Op den Camp H.J."/>
            <person name="Heylen K."/>
        </authorList>
    </citation>
    <scope>NUCLEOTIDE SEQUENCE [LARGE SCALE GENOMIC DNA]</scope>
    <source>
        <strain evidence="1 2">R-67174</strain>
    </source>
</reference>
<name>A0A1E3VZ29_9HYPH</name>
<dbReference type="OrthoDB" id="9911904at2"/>
<dbReference type="Proteomes" id="UP000094501">
    <property type="component" value="Unassembled WGS sequence"/>
</dbReference>
<dbReference type="EMBL" id="LPWG01000012">
    <property type="protein sequence ID" value="ODR98782.1"/>
    <property type="molecule type" value="Genomic_DNA"/>
</dbReference>
<dbReference type="STRING" id="1774968.AUC68_06120"/>
<evidence type="ECO:0000313" key="2">
    <source>
        <dbReference type="Proteomes" id="UP000094501"/>
    </source>
</evidence>
<protein>
    <submittedName>
        <fullName evidence="1">Uncharacterized protein</fullName>
    </submittedName>
</protein>